<organism evidence="2 3">
    <name type="scientific">Chlorella vulgaris</name>
    <name type="common">Green alga</name>
    <dbReference type="NCBI Taxonomy" id="3077"/>
    <lineage>
        <taxon>Eukaryota</taxon>
        <taxon>Viridiplantae</taxon>
        <taxon>Chlorophyta</taxon>
        <taxon>core chlorophytes</taxon>
        <taxon>Trebouxiophyceae</taxon>
        <taxon>Chlorellales</taxon>
        <taxon>Chlorellaceae</taxon>
        <taxon>Chlorella clade</taxon>
        <taxon>Chlorella</taxon>
    </lineage>
</organism>
<feature type="transmembrane region" description="Helical" evidence="1">
    <location>
        <begin position="36"/>
        <end position="54"/>
    </location>
</feature>
<comment type="caution">
    <text evidence="2">The sequence shown here is derived from an EMBL/GenBank/DDBJ whole genome shotgun (WGS) entry which is preliminary data.</text>
</comment>
<dbReference type="GO" id="GO:0008146">
    <property type="term" value="F:sulfotransferase activity"/>
    <property type="evidence" value="ECO:0007669"/>
    <property type="project" value="InterPro"/>
</dbReference>
<gene>
    <name evidence="2" type="ORF">D9Q98_003959</name>
</gene>
<evidence type="ECO:0000313" key="2">
    <source>
        <dbReference type="EMBL" id="KAI3432403.1"/>
    </source>
</evidence>
<keyword evidence="1" id="KW-0472">Membrane</keyword>
<protein>
    <recommendedName>
        <fullName evidence="4">Sulfotransferase</fullName>
    </recommendedName>
</protein>
<name>A0A9D4TQS9_CHLVU</name>
<reference evidence="2" key="1">
    <citation type="journal article" date="2019" name="Plant J.">
        <title>Chlorella vulgaris genome assembly and annotation reveals the molecular basis for metabolic acclimation to high light conditions.</title>
        <authorList>
            <person name="Cecchin M."/>
            <person name="Marcolungo L."/>
            <person name="Rossato M."/>
            <person name="Girolomoni L."/>
            <person name="Cosentino E."/>
            <person name="Cuine S."/>
            <person name="Li-Beisson Y."/>
            <person name="Delledonne M."/>
            <person name="Ballottari M."/>
        </authorList>
    </citation>
    <scope>NUCLEOTIDE SEQUENCE</scope>
    <source>
        <strain evidence="2">211/11P</strain>
    </source>
</reference>
<dbReference type="Proteomes" id="UP001055712">
    <property type="component" value="Unassembled WGS sequence"/>
</dbReference>
<proteinExistence type="predicted"/>
<dbReference type="OrthoDB" id="48731at2759"/>
<accession>A0A9D4TQS9</accession>
<dbReference type="GO" id="GO:0016020">
    <property type="term" value="C:membrane"/>
    <property type="evidence" value="ECO:0007669"/>
    <property type="project" value="InterPro"/>
</dbReference>
<evidence type="ECO:0008006" key="4">
    <source>
        <dbReference type="Google" id="ProtNLM"/>
    </source>
</evidence>
<sequence>MVVSRRGSYSTALASVRTLQPKASTSRAFLTRNSKFLLLGLVACAVLSLGWWPAHSPEKSSGRRGGSGLDRRTQQITPAAAAVGASSGVYGYVHKEGIADLRNWHPEYKTFRQQRLQGWMMEREGLLAQGKMPPPLPVYTGCQVYVNHLYKVVYLRHAKTASSSLFCHFGGCQSADSSDPALKALSFELLQVTGQDDVARLESLWRDYFVVSFVRNPYQRAVSSYRMMARQLAPGGAAAASYGWNDFCADPTGYADECMKDEQCKKKGRNFVYIHIQPQHECIITESGGWAVDFVGRVEEIDRDLRQVLQELEQRRPPDAPPVKPLEGSLANVNGRGCNESASAGHSAAREQYCDPVEYFSGQHAACFQQVRHHYYGDAHSLRFGPDESVDV</sequence>
<keyword evidence="3" id="KW-1185">Reference proteome</keyword>
<evidence type="ECO:0000256" key="1">
    <source>
        <dbReference type="SAM" id="Phobius"/>
    </source>
</evidence>
<evidence type="ECO:0000313" key="3">
    <source>
        <dbReference type="Proteomes" id="UP001055712"/>
    </source>
</evidence>
<dbReference type="Pfam" id="PF03567">
    <property type="entry name" value="Sulfotransfer_2"/>
    <property type="match status" value="1"/>
</dbReference>
<dbReference type="AlphaFoldDB" id="A0A9D4TQS9"/>
<reference evidence="2" key="2">
    <citation type="submission" date="2020-11" db="EMBL/GenBank/DDBJ databases">
        <authorList>
            <person name="Cecchin M."/>
            <person name="Marcolungo L."/>
            <person name="Rossato M."/>
            <person name="Girolomoni L."/>
            <person name="Cosentino E."/>
            <person name="Cuine S."/>
            <person name="Li-Beisson Y."/>
            <person name="Delledonne M."/>
            <person name="Ballottari M."/>
        </authorList>
    </citation>
    <scope>NUCLEOTIDE SEQUENCE</scope>
    <source>
        <strain evidence="2">211/11P</strain>
        <tissue evidence="2">Whole cell</tissue>
    </source>
</reference>
<keyword evidence="1" id="KW-1133">Transmembrane helix</keyword>
<dbReference type="EMBL" id="SIDB01000005">
    <property type="protein sequence ID" value="KAI3432403.1"/>
    <property type="molecule type" value="Genomic_DNA"/>
</dbReference>
<dbReference type="InterPro" id="IPR005331">
    <property type="entry name" value="Sulfotransferase"/>
</dbReference>
<keyword evidence="1" id="KW-0812">Transmembrane</keyword>